<name>A0AAD9JUL0_9ANNE</name>
<dbReference type="Proteomes" id="UP001208570">
    <property type="component" value="Unassembled WGS sequence"/>
</dbReference>
<feature type="non-terminal residue" evidence="1">
    <location>
        <position position="1"/>
    </location>
</feature>
<dbReference type="AlphaFoldDB" id="A0AAD9JUL0"/>
<comment type="caution">
    <text evidence="1">The sequence shown here is derived from an EMBL/GenBank/DDBJ whole genome shotgun (WGS) entry which is preliminary data.</text>
</comment>
<evidence type="ECO:0000313" key="1">
    <source>
        <dbReference type="EMBL" id="KAK2159451.1"/>
    </source>
</evidence>
<reference evidence="1" key="1">
    <citation type="journal article" date="2023" name="Mol. Biol. Evol.">
        <title>Third-Generation Sequencing Reveals the Adaptive Role of the Epigenome in Three Deep-Sea Polychaetes.</title>
        <authorList>
            <person name="Perez M."/>
            <person name="Aroh O."/>
            <person name="Sun Y."/>
            <person name="Lan Y."/>
            <person name="Juniper S.K."/>
            <person name="Young C.R."/>
            <person name="Angers B."/>
            <person name="Qian P.Y."/>
        </authorList>
    </citation>
    <scope>NUCLEOTIDE SEQUENCE</scope>
    <source>
        <strain evidence="1">P08H-3</strain>
    </source>
</reference>
<protein>
    <submittedName>
        <fullName evidence="1">Uncharacterized protein</fullName>
    </submittedName>
</protein>
<gene>
    <name evidence="1" type="ORF">LSH36_153g04137</name>
</gene>
<proteinExistence type="predicted"/>
<accession>A0AAD9JUL0</accession>
<organism evidence="1 2">
    <name type="scientific">Paralvinella palmiformis</name>
    <dbReference type="NCBI Taxonomy" id="53620"/>
    <lineage>
        <taxon>Eukaryota</taxon>
        <taxon>Metazoa</taxon>
        <taxon>Spiralia</taxon>
        <taxon>Lophotrochozoa</taxon>
        <taxon>Annelida</taxon>
        <taxon>Polychaeta</taxon>
        <taxon>Sedentaria</taxon>
        <taxon>Canalipalpata</taxon>
        <taxon>Terebellida</taxon>
        <taxon>Terebelliformia</taxon>
        <taxon>Alvinellidae</taxon>
        <taxon>Paralvinella</taxon>
    </lineage>
</organism>
<sequence length="93" mass="10969">SPSALIDKVNFQSDEFCVTSNNEFYELEKISHNFGVTDSVLIGRQTKRVVKIMTFKRIWIEKNYLEPFRFYVLRLPRIALGLPFMNLFIDDFG</sequence>
<keyword evidence="2" id="KW-1185">Reference proteome</keyword>
<dbReference type="EMBL" id="JAODUP010000153">
    <property type="protein sequence ID" value="KAK2159451.1"/>
    <property type="molecule type" value="Genomic_DNA"/>
</dbReference>
<evidence type="ECO:0000313" key="2">
    <source>
        <dbReference type="Proteomes" id="UP001208570"/>
    </source>
</evidence>